<reference evidence="1 3" key="1">
    <citation type="journal article" date="2019" name="Sci. Rep.">
        <title>Orb-weaving spider Araneus ventricosus genome elucidates the spidroin gene catalogue.</title>
        <authorList>
            <person name="Kono N."/>
            <person name="Nakamura H."/>
            <person name="Ohtoshi R."/>
            <person name="Moran D.A.P."/>
            <person name="Shinohara A."/>
            <person name="Yoshida Y."/>
            <person name="Fujiwara M."/>
            <person name="Mori M."/>
            <person name="Tomita M."/>
            <person name="Arakawa K."/>
        </authorList>
    </citation>
    <scope>NUCLEOTIDE SEQUENCE [LARGE SCALE GENOMIC DNA]</scope>
</reference>
<dbReference type="EMBL" id="BGPR01056434">
    <property type="protein sequence ID" value="GBO32927.1"/>
    <property type="molecule type" value="Genomic_DNA"/>
</dbReference>
<evidence type="ECO:0000313" key="3">
    <source>
        <dbReference type="Proteomes" id="UP000499080"/>
    </source>
</evidence>
<dbReference type="OrthoDB" id="6460236at2759"/>
<comment type="caution">
    <text evidence="1">The sequence shown here is derived from an EMBL/GenBank/DDBJ whole genome shotgun (WGS) entry which is preliminary data.</text>
</comment>
<keyword evidence="3" id="KW-1185">Reference proteome</keyword>
<protein>
    <recommendedName>
        <fullName evidence="4">DUF4817 domain-containing protein</fullName>
    </recommendedName>
</protein>
<dbReference type="EMBL" id="BGPR01056436">
    <property type="protein sequence ID" value="GBO32929.1"/>
    <property type="molecule type" value="Genomic_DNA"/>
</dbReference>
<evidence type="ECO:0000313" key="2">
    <source>
        <dbReference type="EMBL" id="GBO32929.1"/>
    </source>
</evidence>
<proteinExistence type="predicted"/>
<dbReference type="AlphaFoldDB" id="A0A4Y2WA99"/>
<accession>A0A4Y2WA99</accession>
<name>A0A4Y2WA99_ARAVE</name>
<organism evidence="1 3">
    <name type="scientific">Araneus ventricosus</name>
    <name type="common">Orbweaver spider</name>
    <name type="synonym">Epeira ventricosa</name>
    <dbReference type="NCBI Taxonomy" id="182803"/>
    <lineage>
        <taxon>Eukaryota</taxon>
        <taxon>Metazoa</taxon>
        <taxon>Ecdysozoa</taxon>
        <taxon>Arthropoda</taxon>
        <taxon>Chelicerata</taxon>
        <taxon>Arachnida</taxon>
        <taxon>Araneae</taxon>
        <taxon>Araneomorphae</taxon>
        <taxon>Entelegynae</taxon>
        <taxon>Araneoidea</taxon>
        <taxon>Araneidae</taxon>
        <taxon>Araneus</taxon>
    </lineage>
</organism>
<evidence type="ECO:0008006" key="4">
    <source>
        <dbReference type="Google" id="ProtNLM"/>
    </source>
</evidence>
<sequence>MATVQQKVRLWFHESKPIVTVQRRFCLEYRNCHSTSKNSIKLWYEQFKGTGDVQHRKALKQHEGYSGTNVLKLNCGQVTRTTPELTPTLSPDFSTAPAGERLLLHESLTCTRSIGTSVFLSESGFESKTLWFGRQDFTTRLGPKWSLHVASQFL</sequence>
<evidence type="ECO:0000313" key="1">
    <source>
        <dbReference type="EMBL" id="GBO32927.1"/>
    </source>
</evidence>
<gene>
    <name evidence="2" type="ORF">AVEN_116860_1</name>
    <name evidence="1" type="ORF">AVEN_226425_1</name>
</gene>
<dbReference type="Proteomes" id="UP000499080">
    <property type="component" value="Unassembled WGS sequence"/>
</dbReference>